<keyword evidence="10" id="KW-0443">Lipid metabolism</keyword>
<dbReference type="InterPro" id="IPR048254">
    <property type="entry name" value="CDP_ALCOHOL_P_TRANSF_CS"/>
</dbReference>
<keyword evidence="6" id="KW-0444">Lipid biosynthesis</keyword>
<feature type="transmembrane region" description="Helical" evidence="17">
    <location>
        <begin position="125"/>
        <end position="142"/>
    </location>
</feature>
<evidence type="ECO:0000256" key="4">
    <source>
        <dbReference type="ARBA" id="ARBA00013170"/>
    </source>
</evidence>
<feature type="transmembrane region" description="Helical" evidence="17">
    <location>
        <begin position="154"/>
        <end position="175"/>
    </location>
</feature>
<organism evidence="18 19">
    <name type="scientific">Kiritimatiella glycovorans</name>
    <dbReference type="NCBI Taxonomy" id="1307763"/>
    <lineage>
        <taxon>Bacteria</taxon>
        <taxon>Pseudomonadati</taxon>
        <taxon>Kiritimatiellota</taxon>
        <taxon>Kiritimatiellia</taxon>
        <taxon>Kiritimatiellales</taxon>
        <taxon>Kiritimatiellaceae</taxon>
        <taxon>Kiritimatiella</taxon>
    </lineage>
</organism>
<comment type="similarity">
    <text evidence="3 16">Belongs to the CDP-alcohol phosphatidyltransferase class-I family.</text>
</comment>
<dbReference type="EMBL" id="CP010904">
    <property type="protein sequence ID" value="AKJ65350.1"/>
    <property type="molecule type" value="Genomic_DNA"/>
</dbReference>
<keyword evidence="11 17" id="KW-0472">Membrane</keyword>
<evidence type="ECO:0000256" key="1">
    <source>
        <dbReference type="ARBA" id="ARBA00004141"/>
    </source>
</evidence>
<evidence type="ECO:0000313" key="18">
    <source>
        <dbReference type="EMBL" id="AKJ65350.1"/>
    </source>
</evidence>
<evidence type="ECO:0000256" key="15">
    <source>
        <dbReference type="NCBIfam" id="TIGR00560"/>
    </source>
</evidence>
<gene>
    <name evidence="18" type="primary">pgsA</name>
    <name evidence="18" type="ORF">L21SP4_02119</name>
</gene>
<name>A0A0G3EKR9_9BACT</name>
<protein>
    <recommendedName>
        <fullName evidence="5 15">CDP-diacylglycerol--glycerol-3-phosphate 3-phosphatidyltransferase</fullName>
        <ecNumber evidence="4 15">2.7.8.5</ecNumber>
    </recommendedName>
</protein>
<keyword evidence="13" id="KW-1208">Phospholipid metabolism</keyword>
<evidence type="ECO:0000256" key="5">
    <source>
        <dbReference type="ARBA" id="ARBA00014944"/>
    </source>
</evidence>
<evidence type="ECO:0000256" key="3">
    <source>
        <dbReference type="ARBA" id="ARBA00010441"/>
    </source>
</evidence>
<feature type="transmembrane region" description="Helical" evidence="17">
    <location>
        <begin position="71"/>
        <end position="92"/>
    </location>
</feature>
<dbReference type="PATRIC" id="fig|1609981.3.peg.2204"/>
<dbReference type="InterPro" id="IPR050324">
    <property type="entry name" value="CDP-alcohol_PTase-I"/>
</dbReference>
<keyword evidence="19" id="KW-1185">Reference proteome</keyword>
<dbReference type="InterPro" id="IPR043130">
    <property type="entry name" value="CDP-OH_PTrfase_TM_dom"/>
</dbReference>
<dbReference type="EC" id="2.7.8.5" evidence="4 15"/>
<dbReference type="GO" id="GO:0008444">
    <property type="term" value="F:CDP-diacylglycerol-glycerol-3-phosphate 3-phosphatidyltransferase activity"/>
    <property type="evidence" value="ECO:0007669"/>
    <property type="project" value="UniProtKB-UniRule"/>
</dbReference>
<evidence type="ECO:0000256" key="17">
    <source>
        <dbReference type="SAM" id="Phobius"/>
    </source>
</evidence>
<evidence type="ECO:0000256" key="14">
    <source>
        <dbReference type="ARBA" id="ARBA00048586"/>
    </source>
</evidence>
<comment type="pathway">
    <text evidence="2">Phospholipid metabolism; phosphatidylglycerol biosynthesis; phosphatidylglycerol from CDP-diacylglycerol: step 1/2.</text>
</comment>
<reference evidence="19" key="1">
    <citation type="submission" date="2015-02" db="EMBL/GenBank/DDBJ databases">
        <title>Description and complete genome sequence of the first cultured representative of the subdivision 5 of the Verrucomicrobia phylum.</title>
        <authorList>
            <person name="Spring S."/>
            <person name="Bunk B."/>
            <person name="Sproer C."/>
            <person name="Klenk H.-P."/>
        </authorList>
    </citation>
    <scope>NUCLEOTIDE SEQUENCE [LARGE SCALE GENOMIC DNA]</scope>
    <source>
        <strain evidence="19">L21-Fru-AB</strain>
    </source>
</reference>
<evidence type="ECO:0000256" key="7">
    <source>
        <dbReference type="ARBA" id="ARBA00022679"/>
    </source>
</evidence>
<dbReference type="Gene3D" id="1.20.120.1760">
    <property type="match status" value="1"/>
</dbReference>
<evidence type="ECO:0000256" key="10">
    <source>
        <dbReference type="ARBA" id="ARBA00023098"/>
    </source>
</evidence>
<keyword evidence="9 17" id="KW-1133">Transmembrane helix</keyword>
<evidence type="ECO:0000256" key="8">
    <source>
        <dbReference type="ARBA" id="ARBA00022692"/>
    </source>
</evidence>
<keyword evidence="7 16" id="KW-0808">Transferase</keyword>
<dbReference type="GO" id="GO:0046474">
    <property type="term" value="P:glycerophospholipid biosynthetic process"/>
    <property type="evidence" value="ECO:0007669"/>
    <property type="project" value="TreeGrafter"/>
</dbReference>
<proteinExistence type="inferred from homology"/>
<feature type="transmembrane region" description="Helical" evidence="17">
    <location>
        <begin position="12"/>
        <end position="39"/>
    </location>
</feature>
<keyword evidence="12" id="KW-0594">Phospholipid biosynthesis</keyword>
<sequence>MNLPNRLTVARFVMTAFMVAGLSLDFPLARTAALILFIAASLTDWLDGAIARKTGSITDFGKLMDPLADKVLVAGAFVALIPHGMVEAWLVIVVLAREFLITGLRLLAAGRGVLLSAAWSGKLKTTFQMIAASLFMLVLAVPEWTPTHAPAPKLLLLPALVAWYGAVLAAVASGAEVVWKNRALYADTG</sequence>
<dbReference type="Pfam" id="PF01066">
    <property type="entry name" value="CDP-OH_P_transf"/>
    <property type="match status" value="1"/>
</dbReference>
<evidence type="ECO:0000256" key="12">
    <source>
        <dbReference type="ARBA" id="ARBA00023209"/>
    </source>
</evidence>
<comment type="catalytic activity">
    <reaction evidence="14">
        <text>a CDP-1,2-diacyl-sn-glycerol + sn-glycerol 3-phosphate = a 1,2-diacyl-sn-glycero-3-phospho-(1'-sn-glycero-3'-phosphate) + CMP + H(+)</text>
        <dbReference type="Rhea" id="RHEA:12593"/>
        <dbReference type="ChEBI" id="CHEBI:15378"/>
        <dbReference type="ChEBI" id="CHEBI:57597"/>
        <dbReference type="ChEBI" id="CHEBI:58332"/>
        <dbReference type="ChEBI" id="CHEBI:60110"/>
        <dbReference type="ChEBI" id="CHEBI:60377"/>
        <dbReference type="EC" id="2.7.8.5"/>
    </reaction>
</comment>
<dbReference type="Proteomes" id="UP000035268">
    <property type="component" value="Chromosome"/>
</dbReference>
<dbReference type="InterPro" id="IPR004570">
    <property type="entry name" value="Phosphatidylglycerol_P_synth"/>
</dbReference>
<dbReference type="GO" id="GO:0016020">
    <property type="term" value="C:membrane"/>
    <property type="evidence" value="ECO:0007669"/>
    <property type="project" value="UniProtKB-SubCell"/>
</dbReference>
<dbReference type="OrthoDB" id="9796672at2"/>
<dbReference type="STRING" id="1307763.L21SP4_02119"/>
<evidence type="ECO:0000256" key="16">
    <source>
        <dbReference type="RuleBase" id="RU003750"/>
    </source>
</evidence>
<evidence type="ECO:0000313" key="19">
    <source>
        <dbReference type="Proteomes" id="UP000035268"/>
    </source>
</evidence>
<evidence type="ECO:0000256" key="2">
    <source>
        <dbReference type="ARBA" id="ARBA00005042"/>
    </source>
</evidence>
<dbReference type="AlphaFoldDB" id="A0A0G3EKR9"/>
<dbReference type="RefSeq" id="WP_052882590.1">
    <property type="nucleotide sequence ID" value="NZ_CP010904.1"/>
</dbReference>
<dbReference type="PIRSF" id="PIRSF000847">
    <property type="entry name" value="Phos_ph_gly_syn"/>
    <property type="match status" value="1"/>
</dbReference>
<dbReference type="PROSITE" id="PS00379">
    <property type="entry name" value="CDP_ALCOHOL_P_TRANSF"/>
    <property type="match status" value="1"/>
</dbReference>
<keyword evidence="8 17" id="KW-0812">Transmembrane</keyword>
<reference evidence="18 19" key="2">
    <citation type="journal article" date="2016" name="ISME J.">
        <title>Characterization of the first cultured representative of Verrucomicrobia subdivision 5 indicates the proposal of a novel phylum.</title>
        <authorList>
            <person name="Spring S."/>
            <person name="Bunk B."/>
            <person name="Sproer C."/>
            <person name="Schumann P."/>
            <person name="Rohde M."/>
            <person name="Tindall B.J."/>
            <person name="Klenk H.P."/>
        </authorList>
    </citation>
    <scope>NUCLEOTIDE SEQUENCE [LARGE SCALE GENOMIC DNA]</scope>
    <source>
        <strain evidence="18 19">L21-Fru-AB</strain>
    </source>
</reference>
<dbReference type="InterPro" id="IPR000462">
    <property type="entry name" value="CDP-OH_P_trans"/>
</dbReference>
<dbReference type="PANTHER" id="PTHR14269:SF62">
    <property type="entry name" value="CDP-DIACYLGLYCEROL--GLYCEROL-3-PHOSPHATE 3-PHOSPHATIDYLTRANSFERASE 1, CHLOROPLASTIC"/>
    <property type="match status" value="1"/>
</dbReference>
<evidence type="ECO:0000256" key="6">
    <source>
        <dbReference type="ARBA" id="ARBA00022516"/>
    </source>
</evidence>
<comment type="subcellular location">
    <subcellularLocation>
        <location evidence="1">Membrane</location>
        <topology evidence="1">Multi-pass membrane protein</topology>
    </subcellularLocation>
</comment>
<dbReference type="NCBIfam" id="TIGR00560">
    <property type="entry name" value="pgsA"/>
    <property type="match status" value="1"/>
</dbReference>
<dbReference type="PANTHER" id="PTHR14269">
    <property type="entry name" value="CDP-DIACYLGLYCEROL--GLYCEROL-3-PHOSPHATE 3-PHOSPHATIDYLTRANSFERASE-RELATED"/>
    <property type="match status" value="1"/>
</dbReference>
<evidence type="ECO:0000256" key="11">
    <source>
        <dbReference type="ARBA" id="ARBA00023136"/>
    </source>
</evidence>
<evidence type="ECO:0000256" key="13">
    <source>
        <dbReference type="ARBA" id="ARBA00023264"/>
    </source>
</evidence>
<evidence type="ECO:0000256" key="9">
    <source>
        <dbReference type="ARBA" id="ARBA00022989"/>
    </source>
</evidence>
<dbReference type="KEGG" id="vbl:L21SP4_02119"/>
<accession>A0A0G3EKR9</accession>